<dbReference type="Gene3D" id="3.30.70.2740">
    <property type="match status" value="1"/>
</dbReference>
<feature type="domain" description="FAD-binding PCMH-type" evidence="6">
    <location>
        <begin position="56"/>
        <end position="235"/>
    </location>
</feature>
<dbReference type="Gene3D" id="3.30.465.10">
    <property type="match status" value="1"/>
</dbReference>
<dbReference type="GO" id="GO:0016491">
    <property type="term" value="F:oxidoreductase activity"/>
    <property type="evidence" value="ECO:0007669"/>
    <property type="project" value="UniProtKB-KW"/>
</dbReference>
<dbReference type="PANTHER" id="PTHR42934">
    <property type="entry name" value="GLYCOLATE OXIDASE SUBUNIT GLCD"/>
    <property type="match status" value="1"/>
</dbReference>
<dbReference type="EMBL" id="FPIW01000003">
    <property type="protein sequence ID" value="SFW19008.1"/>
    <property type="molecule type" value="Genomic_DNA"/>
</dbReference>
<comment type="similarity">
    <text evidence="2">Belongs to the FAD-binding oxidoreductase/transferase type 4 family.</text>
</comment>
<dbReference type="GO" id="GO:0071949">
    <property type="term" value="F:FAD binding"/>
    <property type="evidence" value="ECO:0007669"/>
    <property type="project" value="InterPro"/>
</dbReference>
<organism evidence="7 8">
    <name type="scientific">Desulfovibrio desulfuricans</name>
    <dbReference type="NCBI Taxonomy" id="876"/>
    <lineage>
        <taxon>Bacteria</taxon>
        <taxon>Pseudomonadati</taxon>
        <taxon>Thermodesulfobacteriota</taxon>
        <taxon>Desulfovibrionia</taxon>
        <taxon>Desulfovibrionales</taxon>
        <taxon>Desulfovibrionaceae</taxon>
        <taxon>Desulfovibrio</taxon>
    </lineage>
</organism>
<dbReference type="SUPFAM" id="SSF55103">
    <property type="entry name" value="FAD-linked oxidases, C-terminal domain"/>
    <property type="match status" value="1"/>
</dbReference>
<evidence type="ECO:0000256" key="4">
    <source>
        <dbReference type="ARBA" id="ARBA00022827"/>
    </source>
</evidence>
<sequence length="473" mass="51178">MTQTPFLNPLPRSADAQPYADRLEPADMDFLRRTLGGDLLVTAEELHVYASDASLKTGSPLAAARPRCVEQVQDLLAWAQDRRMPVYVRGRGTNLVGDCVPVLPGLVVSTLLMDRIEEISATDFVAVVEPGLTTGRLQDACEARGLYYPPDPATVRSSSIGGNVITCAGGMRALKYGVTRDFVLGIEAVLPGGRLVCFGGRTHKNVVGLDLARLMVGSEGTLGFISKLWLKLLPKPEASATIMAGYGSHAEALGAVGEIFAAGIVPCALEYIGDGIIDLMAGSRPVPWPREVRSILLIRLDGSADTLPLEADRLLRNMPTALWHTTGLNPQDEERLWEIRRRINPTTFLAGPDKMADDVTVPRGQLVRALAEMEKIAREHDVTFLHFGHVGDGNIHANILYDAADENMARRVEEARLGMEQAVLRLGGVMSGEHGCGICKNAGLQIPPVERALMHDIKAVFDPRGIMNPGKGY</sequence>
<evidence type="ECO:0000313" key="8">
    <source>
        <dbReference type="Proteomes" id="UP000182680"/>
    </source>
</evidence>
<evidence type="ECO:0000313" key="7">
    <source>
        <dbReference type="EMBL" id="SFW19008.1"/>
    </source>
</evidence>
<dbReference type="AlphaFoldDB" id="A0AA94HQI8"/>
<dbReference type="SUPFAM" id="SSF56176">
    <property type="entry name" value="FAD-binding/transporter-associated domain-like"/>
    <property type="match status" value="1"/>
</dbReference>
<gene>
    <name evidence="7" type="ORF">SAMN02910291_00330</name>
</gene>
<evidence type="ECO:0000256" key="1">
    <source>
        <dbReference type="ARBA" id="ARBA00001974"/>
    </source>
</evidence>
<comment type="cofactor">
    <cofactor evidence="1">
        <name>FAD</name>
        <dbReference type="ChEBI" id="CHEBI:57692"/>
    </cofactor>
</comment>
<keyword evidence="4" id="KW-0274">FAD</keyword>
<dbReference type="Pfam" id="PF01565">
    <property type="entry name" value="FAD_binding_4"/>
    <property type="match status" value="1"/>
</dbReference>
<dbReference type="InterPro" id="IPR006094">
    <property type="entry name" value="Oxid_FAD_bind_N"/>
</dbReference>
<dbReference type="InterPro" id="IPR016166">
    <property type="entry name" value="FAD-bd_PCMH"/>
</dbReference>
<dbReference type="PROSITE" id="PS51387">
    <property type="entry name" value="FAD_PCMH"/>
    <property type="match status" value="1"/>
</dbReference>
<reference evidence="8" key="1">
    <citation type="submission" date="2016-11" db="EMBL/GenBank/DDBJ databases">
        <authorList>
            <person name="Jaros S."/>
            <person name="Januszkiewicz K."/>
            <person name="Wedrychowicz H."/>
        </authorList>
    </citation>
    <scope>NUCLEOTIDE SEQUENCE [LARGE SCALE GENOMIC DNA]</scope>
    <source>
        <strain evidence="8">DSM 7057</strain>
    </source>
</reference>
<keyword evidence="3" id="KW-0285">Flavoprotein</keyword>
<protein>
    <submittedName>
        <fullName evidence="7">Glycolate oxidase</fullName>
    </submittedName>
</protein>
<evidence type="ECO:0000256" key="3">
    <source>
        <dbReference type="ARBA" id="ARBA00022630"/>
    </source>
</evidence>
<dbReference type="InterPro" id="IPR016169">
    <property type="entry name" value="FAD-bd_PCMH_sub2"/>
</dbReference>
<dbReference type="Pfam" id="PF02913">
    <property type="entry name" value="FAD-oxidase_C"/>
    <property type="match status" value="1"/>
</dbReference>
<dbReference type="RefSeq" id="WP_083577852.1">
    <property type="nucleotide sequence ID" value="NZ_FPIW01000003.1"/>
</dbReference>
<evidence type="ECO:0000256" key="2">
    <source>
        <dbReference type="ARBA" id="ARBA00008000"/>
    </source>
</evidence>
<name>A0AA94HQI8_DESDE</name>
<dbReference type="InterPro" id="IPR051914">
    <property type="entry name" value="FAD-linked_OxidoTrans_Type4"/>
</dbReference>
<dbReference type="FunFam" id="3.30.70.2740:FF:000001">
    <property type="entry name" value="D-lactate dehydrogenase mitochondrial"/>
    <property type="match status" value="1"/>
</dbReference>
<evidence type="ECO:0000256" key="5">
    <source>
        <dbReference type="ARBA" id="ARBA00023002"/>
    </source>
</evidence>
<dbReference type="PANTHER" id="PTHR42934:SF3">
    <property type="entry name" value="D-LACTATE DEHYDROGENASE"/>
    <property type="match status" value="1"/>
</dbReference>
<keyword evidence="5" id="KW-0560">Oxidoreductase</keyword>
<dbReference type="Gene3D" id="1.10.45.10">
    <property type="entry name" value="Vanillyl-alcohol Oxidase, Chain A, domain 4"/>
    <property type="match status" value="1"/>
</dbReference>
<accession>A0AA94HQI8</accession>
<evidence type="ECO:0000259" key="6">
    <source>
        <dbReference type="PROSITE" id="PS51387"/>
    </source>
</evidence>
<dbReference type="InterPro" id="IPR016164">
    <property type="entry name" value="FAD-linked_Oxase-like_C"/>
</dbReference>
<proteinExistence type="inferred from homology"/>
<dbReference type="InterPro" id="IPR036318">
    <property type="entry name" value="FAD-bd_PCMH-like_sf"/>
</dbReference>
<dbReference type="Proteomes" id="UP000182680">
    <property type="component" value="Unassembled WGS sequence"/>
</dbReference>
<dbReference type="InterPro" id="IPR016171">
    <property type="entry name" value="Vanillyl_alc_oxidase_C-sub2"/>
</dbReference>
<dbReference type="InterPro" id="IPR004113">
    <property type="entry name" value="FAD-bd_oxidored_4_C"/>
</dbReference>
<comment type="caution">
    <text evidence="7">The sequence shown here is derived from an EMBL/GenBank/DDBJ whole genome shotgun (WGS) entry which is preliminary data.</text>
</comment>